<name>A0AAN6JDJ1_9PEZI</name>
<dbReference type="AlphaFoldDB" id="A0AAN6JDJ1"/>
<dbReference type="PROSITE" id="PS51471">
    <property type="entry name" value="FE2OG_OXY"/>
    <property type="match status" value="1"/>
</dbReference>
<dbReference type="Proteomes" id="UP001168146">
    <property type="component" value="Unassembled WGS sequence"/>
</dbReference>
<dbReference type="InterPro" id="IPR050231">
    <property type="entry name" value="Iron_ascorbate_oxido_reductase"/>
</dbReference>
<dbReference type="PANTHER" id="PTHR47990">
    <property type="entry name" value="2-OXOGLUTARATE (2OG) AND FE(II)-DEPENDENT OXYGENASE SUPERFAMILY PROTEIN-RELATED"/>
    <property type="match status" value="1"/>
</dbReference>
<dbReference type="EMBL" id="JAUJLE010000005">
    <property type="protein sequence ID" value="KAK1013728.1"/>
    <property type="molecule type" value="Genomic_DNA"/>
</dbReference>
<evidence type="ECO:0000313" key="4">
    <source>
        <dbReference type="EMBL" id="KAK0320434.1"/>
    </source>
</evidence>
<organism evidence="4 6">
    <name type="scientific">Friedmanniomyces endolithicus</name>
    <dbReference type="NCBI Taxonomy" id="329885"/>
    <lineage>
        <taxon>Eukaryota</taxon>
        <taxon>Fungi</taxon>
        <taxon>Dikarya</taxon>
        <taxon>Ascomycota</taxon>
        <taxon>Pezizomycotina</taxon>
        <taxon>Dothideomycetes</taxon>
        <taxon>Dothideomycetidae</taxon>
        <taxon>Mycosphaerellales</taxon>
        <taxon>Teratosphaeriaceae</taxon>
        <taxon>Friedmanniomyces</taxon>
    </lineage>
</organism>
<keyword evidence="2" id="KW-0560">Oxidoreductase</keyword>
<dbReference type="GO" id="GO:0016491">
    <property type="term" value="F:oxidoreductase activity"/>
    <property type="evidence" value="ECO:0007669"/>
    <property type="project" value="UniProtKB-KW"/>
</dbReference>
<reference evidence="5" key="2">
    <citation type="submission" date="2023-06" db="EMBL/GenBank/DDBJ databases">
        <title>Black Yeasts Isolated from many extreme environments.</title>
        <authorList>
            <person name="Coleine C."/>
            <person name="Stajich J.E."/>
            <person name="Selbmann L."/>
        </authorList>
    </citation>
    <scope>NUCLEOTIDE SEQUENCE</scope>
    <source>
        <strain evidence="5">CCFEE 5200</strain>
    </source>
</reference>
<accession>A0AAN6JDJ1</accession>
<evidence type="ECO:0000259" key="3">
    <source>
        <dbReference type="PROSITE" id="PS51471"/>
    </source>
</evidence>
<evidence type="ECO:0000256" key="2">
    <source>
        <dbReference type="RuleBase" id="RU003682"/>
    </source>
</evidence>
<sequence length="309" mass="34643">MPEIPTIDLSSYIRPEATPEEMARVIEDVRNACSRYGFLQVTGHGVPLATQREVLESCRRLFDLPQDVKDSLSLKNNPARRGYERIGEQVLDAKALPDCKEGYYLGREVPLKQMGFLRGPNQWPDLPSEAFHAPVTEYYEHMLRLGNSLVKILALGLGHDVSVLEHFTKEPVVNLKLLHYPKHISKDERQYGAGAHTDFGAITILLQQPGKHGLQVYHTPSNAWLPVPAVEDSLVINIGDLVNKWTDGKYNSTLHRVVNASDGDRYSVPCFYHGDLGATNPFKPGDGSETVEEHIRRKFDISYGLTSKS</sequence>
<dbReference type="Pfam" id="PF14226">
    <property type="entry name" value="DIOX_N"/>
    <property type="match status" value="1"/>
</dbReference>
<dbReference type="InterPro" id="IPR027443">
    <property type="entry name" value="IPNS-like_sf"/>
</dbReference>
<dbReference type="GO" id="GO:0046872">
    <property type="term" value="F:metal ion binding"/>
    <property type="evidence" value="ECO:0007669"/>
    <property type="project" value="UniProtKB-KW"/>
</dbReference>
<proteinExistence type="inferred from homology"/>
<evidence type="ECO:0000256" key="1">
    <source>
        <dbReference type="ARBA" id="ARBA00008056"/>
    </source>
</evidence>
<dbReference type="SUPFAM" id="SSF51197">
    <property type="entry name" value="Clavaminate synthase-like"/>
    <property type="match status" value="1"/>
</dbReference>
<evidence type="ECO:0000313" key="6">
    <source>
        <dbReference type="Proteomes" id="UP001168146"/>
    </source>
</evidence>
<reference evidence="4" key="1">
    <citation type="submission" date="2021-12" db="EMBL/GenBank/DDBJ databases">
        <title>Black yeast isolated from Biological Soil Crust.</title>
        <authorList>
            <person name="Kurbessoian T."/>
        </authorList>
    </citation>
    <scope>NUCLEOTIDE SEQUENCE</scope>
    <source>
        <strain evidence="4">CCFEE 5208</strain>
    </source>
</reference>
<protein>
    <recommendedName>
        <fullName evidence="3">Fe2OG dioxygenase domain-containing protein</fullName>
    </recommendedName>
</protein>
<evidence type="ECO:0000313" key="7">
    <source>
        <dbReference type="Proteomes" id="UP001175353"/>
    </source>
</evidence>
<dbReference type="Gene3D" id="2.60.120.330">
    <property type="entry name" value="B-lactam Antibiotic, Isopenicillin N Synthase, Chain"/>
    <property type="match status" value="1"/>
</dbReference>
<keyword evidence="2" id="KW-0408">Iron</keyword>
<dbReference type="GO" id="GO:0044283">
    <property type="term" value="P:small molecule biosynthetic process"/>
    <property type="evidence" value="ECO:0007669"/>
    <property type="project" value="UniProtKB-ARBA"/>
</dbReference>
<dbReference type="Proteomes" id="UP001175353">
    <property type="component" value="Unassembled WGS sequence"/>
</dbReference>
<dbReference type="InterPro" id="IPR044861">
    <property type="entry name" value="IPNS-like_FE2OG_OXY"/>
</dbReference>
<keyword evidence="7" id="KW-1185">Reference proteome</keyword>
<gene>
    <name evidence="4" type="ORF">LTR82_008549</name>
    <name evidence="5" type="ORF">LTR91_001325</name>
</gene>
<comment type="caution">
    <text evidence="4">The sequence shown here is derived from an EMBL/GenBank/DDBJ whole genome shotgun (WGS) entry which is preliminary data.</text>
</comment>
<comment type="similarity">
    <text evidence="1 2">Belongs to the iron/ascorbate-dependent oxidoreductase family.</text>
</comment>
<feature type="domain" description="Fe2OG dioxygenase" evidence="3">
    <location>
        <begin position="168"/>
        <end position="274"/>
    </location>
</feature>
<dbReference type="Pfam" id="PF03171">
    <property type="entry name" value="2OG-FeII_Oxy"/>
    <property type="match status" value="1"/>
</dbReference>
<keyword evidence="2" id="KW-0479">Metal-binding</keyword>
<evidence type="ECO:0000313" key="5">
    <source>
        <dbReference type="EMBL" id="KAK1013728.1"/>
    </source>
</evidence>
<dbReference type="EMBL" id="JASUXU010000025">
    <property type="protein sequence ID" value="KAK0320434.1"/>
    <property type="molecule type" value="Genomic_DNA"/>
</dbReference>
<dbReference type="InterPro" id="IPR026992">
    <property type="entry name" value="DIOX_N"/>
</dbReference>
<dbReference type="InterPro" id="IPR005123">
    <property type="entry name" value="Oxoglu/Fe-dep_dioxygenase_dom"/>
</dbReference>